<dbReference type="EC" id="1.4.3.5" evidence="5"/>
<comment type="pathway">
    <text evidence="5">Cofactor metabolism; pyridoxal 5'-phosphate salvage; pyridoxal 5'-phosphate from pyridoxine 5'-phosphate: step 1/1.</text>
</comment>
<name>A0A6L7GUG2_9ACTN</name>
<evidence type="ECO:0000313" key="10">
    <source>
        <dbReference type="EMBL" id="MXP22701.1"/>
    </source>
</evidence>
<comment type="cofactor">
    <cofactor evidence="5 6">
        <name>FMN</name>
        <dbReference type="ChEBI" id="CHEBI:58210"/>
    </cofactor>
    <text evidence="5 6">Binds 1 FMN per subunit.</text>
</comment>
<dbReference type="PANTHER" id="PTHR10851">
    <property type="entry name" value="PYRIDOXINE-5-PHOSPHATE OXIDASE"/>
    <property type="match status" value="1"/>
</dbReference>
<feature type="binding site" evidence="5">
    <location>
        <position position="138"/>
    </location>
    <ligand>
        <name>substrate</name>
    </ligand>
</feature>
<evidence type="ECO:0000313" key="11">
    <source>
        <dbReference type="Proteomes" id="UP000475545"/>
    </source>
</evidence>
<dbReference type="SUPFAM" id="SSF50475">
    <property type="entry name" value="FMN-binding split barrel"/>
    <property type="match status" value="1"/>
</dbReference>
<dbReference type="Pfam" id="PF10590">
    <property type="entry name" value="PNP_phzG_C"/>
    <property type="match status" value="1"/>
</dbReference>
<comment type="caution">
    <text evidence="5">Lacks conserved residue(s) required for the propagation of feature annotation.</text>
</comment>
<comment type="subunit">
    <text evidence="5">Homodimer.</text>
</comment>
<sequence length="231" mass="25382">MRVGYGGGIPPNIGEGDRAAGADGIRENLDPSWLRGDPPWLDLFHVWLREAIDSHIPEPNAMVLGTADADGIPSTRTVLCKGADASGIVFFTGYDSDKGHELAANPYASVTFPWIALERQVHFRGPVEHVTMEETQEYWYMRPRGSQLSAYASAQSQPIDTRTALEDLAARVAAQFGGFDAGAEIPVPPAWGGYRLVPTTVEFWQGRANRLHNRVRLTRSDAGWEAVRLQP</sequence>
<feature type="domain" description="Pyridoxamine 5'-phosphate oxidase N-terminal" evidence="8">
    <location>
        <begin position="49"/>
        <end position="174"/>
    </location>
</feature>
<keyword evidence="3 5" id="KW-0288">FMN</keyword>
<dbReference type="InterPro" id="IPR019740">
    <property type="entry name" value="Pyridox_Oxase_CS"/>
</dbReference>
<comment type="catalytic activity">
    <reaction evidence="5">
        <text>pyridoxine 5'-phosphate + O2 = pyridoxal 5'-phosphate + H2O2</text>
        <dbReference type="Rhea" id="RHEA:15149"/>
        <dbReference type="ChEBI" id="CHEBI:15379"/>
        <dbReference type="ChEBI" id="CHEBI:16240"/>
        <dbReference type="ChEBI" id="CHEBI:58589"/>
        <dbReference type="ChEBI" id="CHEBI:597326"/>
        <dbReference type="EC" id="1.4.3.5"/>
    </reaction>
</comment>
<dbReference type="RefSeq" id="WP_160903357.1">
    <property type="nucleotide sequence ID" value="NZ_CP102850.1"/>
</dbReference>
<dbReference type="GO" id="GO:0008615">
    <property type="term" value="P:pyridoxine biosynthetic process"/>
    <property type="evidence" value="ECO:0007669"/>
    <property type="project" value="UniProtKB-UniRule"/>
</dbReference>
<comment type="caution">
    <text evidence="10">The sequence shown here is derived from an EMBL/GenBank/DDBJ whole genome shotgun (WGS) entry which is preliminary data.</text>
</comment>
<keyword evidence="5" id="KW-0664">Pyridoxine biosynthesis</keyword>
<dbReference type="InterPro" id="IPR011576">
    <property type="entry name" value="Pyridox_Oxase_N"/>
</dbReference>
<evidence type="ECO:0000256" key="1">
    <source>
        <dbReference type="ARBA" id="ARBA00007301"/>
    </source>
</evidence>
<feature type="binding site" evidence="5 6">
    <location>
        <begin position="76"/>
        <end position="81"/>
    </location>
    <ligand>
        <name>FMN</name>
        <dbReference type="ChEBI" id="CHEBI:58210"/>
    </ligand>
</feature>
<keyword evidence="2 5" id="KW-0285">Flavoprotein</keyword>
<evidence type="ECO:0000259" key="8">
    <source>
        <dbReference type="Pfam" id="PF01243"/>
    </source>
</evidence>
<feature type="binding site" evidence="5 6">
    <location>
        <begin position="91"/>
        <end position="92"/>
    </location>
    <ligand>
        <name>FMN</name>
        <dbReference type="ChEBI" id="CHEBI:58210"/>
    </ligand>
</feature>
<feature type="binding site" evidence="5 6">
    <location>
        <begin position="155"/>
        <end position="156"/>
    </location>
    <ligand>
        <name>FMN</name>
        <dbReference type="ChEBI" id="CHEBI:58210"/>
    </ligand>
</feature>
<dbReference type="AlphaFoldDB" id="A0A6L7GUG2"/>
<proteinExistence type="inferred from homology"/>
<dbReference type="PIRSF" id="PIRSF000190">
    <property type="entry name" value="Pyd_amn-ph_oxd"/>
    <property type="match status" value="1"/>
</dbReference>
<feature type="domain" description="Pyridoxine 5'-phosphate oxidase dimerisation C-terminal" evidence="9">
    <location>
        <begin position="191"/>
        <end position="231"/>
    </location>
</feature>
<evidence type="ECO:0000256" key="5">
    <source>
        <dbReference type="HAMAP-Rule" id="MF_01629"/>
    </source>
</evidence>
<evidence type="ECO:0000256" key="4">
    <source>
        <dbReference type="ARBA" id="ARBA00023002"/>
    </source>
</evidence>
<feature type="binding site" evidence="5 6">
    <location>
        <position position="98"/>
    </location>
    <ligand>
        <name>FMN</name>
        <dbReference type="ChEBI" id="CHEBI:58210"/>
    </ligand>
</feature>
<dbReference type="UniPathway" id="UPA01068">
    <property type="reaction ID" value="UER00304"/>
</dbReference>
<comment type="function">
    <text evidence="5">Catalyzes the oxidation of either pyridoxine 5'-phosphate (PNP) or pyridoxamine 5'-phosphate (PMP) into pyridoxal 5'-phosphate (PLP).</text>
</comment>
<dbReference type="Proteomes" id="UP000475545">
    <property type="component" value="Unassembled WGS sequence"/>
</dbReference>
<reference evidence="10 11" key="1">
    <citation type="submission" date="2019-11" db="EMBL/GenBank/DDBJ databases">
        <title>Gordonia sp. nov., a novel actinobacterium isolated from mangrove soil in Hainan.</title>
        <authorList>
            <person name="Huang X."/>
            <person name="Xie Y."/>
            <person name="Chu X."/>
            <person name="Xiao K."/>
        </authorList>
    </citation>
    <scope>NUCLEOTIDE SEQUENCE [LARGE SCALE GENOMIC DNA]</scope>
    <source>
        <strain evidence="10 11">HNM0687</strain>
    </source>
</reference>
<comment type="catalytic activity">
    <reaction evidence="5">
        <text>pyridoxamine 5'-phosphate + O2 + H2O = pyridoxal 5'-phosphate + H2O2 + NH4(+)</text>
        <dbReference type="Rhea" id="RHEA:15817"/>
        <dbReference type="ChEBI" id="CHEBI:15377"/>
        <dbReference type="ChEBI" id="CHEBI:15379"/>
        <dbReference type="ChEBI" id="CHEBI:16240"/>
        <dbReference type="ChEBI" id="CHEBI:28938"/>
        <dbReference type="ChEBI" id="CHEBI:58451"/>
        <dbReference type="ChEBI" id="CHEBI:597326"/>
        <dbReference type="EC" id="1.4.3.5"/>
    </reaction>
</comment>
<dbReference type="InterPro" id="IPR000659">
    <property type="entry name" value="Pyridox_Oxase"/>
</dbReference>
<dbReference type="InterPro" id="IPR012349">
    <property type="entry name" value="Split_barrel_FMN-bd"/>
</dbReference>
<comment type="similarity">
    <text evidence="1 5">Belongs to the pyridoxamine 5'-phosphate oxidase family.</text>
</comment>
<evidence type="ECO:0000256" key="6">
    <source>
        <dbReference type="PIRSR" id="PIRSR000190-2"/>
    </source>
</evidence>
<dbReference type="PANTHER" id="PTHR10851:SF0">
    <property type="entry name" value="PYRIDOXINE-5'-PHOSPHATE OXIDASE"/>
    <property type="match status" value="1"/>
</dbReference>
<feature type="binding site" evidence="5">
    <location>
        <position position="146"/>
    </location>
    <ligand>
        <name>substrate</name>
    </ligand>
</feature>
<evidence type="ECO:0000259" key="9">
    <source>
        <dbReference type="Pfam" id="PF10590"/>
    </source>
</evidence>
<feature type="binding site" evidence="5 6">
    <location>
        <position position="204"/>
    </location>
    <ligand>
        <name>FMN</name>
        <dbReference type="ChEBI" id="CHEBI:58210"/>
    </ligand>
</feature>
<dbReference type="EMBL" id="WMBR01000004">
    <property type="protein sequence ID" value="MXP22701.1"/>
    <property type="molecule type" value="Genomic_DNA"/>
</dbReference>
<keyword evidence="4 5" id="KW-0560">Oxidoreductase</keyword>
<dbReference type="PROSITE" id="PS01064">
    <property type="entry name" value="PYRIDOX_OXIDASE"/>
    <property type="match status" value="1"/>
</dbReference>
<organism evidence="10 11">
    <name type="scientific">Gordonia mangrovi</name>
    <dbReference type="NCBI Taxonomy" id="2665643"/>
    <lineage>
        <taxon>Bacteria</taxon>
        <taxon>Bacillati</taxon>
        <taxon>Actinomycetota</taxon>
        <taxon>Actinomycetes</taxon>
        <taxon>Mycobacteriales</taxon>
        <taxon>Gordoniaceae</taxon>
        <taxon>Gordonia</taxon>
    </lineage>
</organism>
<feature type="binding site" evidence="5 6">
    <location>
        <position position="120"/>
    </location>
    <ligand>
        <name>FMN</name>
        <dbReference type="ChEBI" id="CHEBI:58210"/>
    </ligand>
</feature>
<feature type="binding site" evidence="5">
    <location>
        <position position="142"/>
    </location>
    <ligand>
        <name>substrate</name>
    </ligand>
</feature>
<evidence type="ECO:0000256" key="7">
    <source>
        <dbReference type="SAM" id="MobiDB-lite"/>
    </source>
</evidence>
<dbReference type="Gene3D" id="2.30.110.10">
    <property type="entry name" value="Electron Transport, Fmn-binding Protein, Chain A"/>
    <property type="match status" value="1"/>
</dbReference>
<evidence type="ECO:0000256" key="2">
    <source>
        <dbReference type="ARBA" id="ARBA00022630"/>
    </source>
</evidence>
<dbReference type="HAMAP" id="MF_01629">
    <property type="entry name" value="PdxH"/>
    <property type="match status" value="1"/>
</dbReference>
<protein>
    <recommendedName>
        <fullName evidence="5">Pyridoxine/pyridoxamine 5'-phosphate oxidase</fullName>
        <ecNumber evidence="5">1.4.3.5</ecNumber>
    </recommendedName>
    <alternativeName>
        <fullName evidence="5">PNP/PMP oxidase</fullName>
        <shortName evidence="5">PNPOx</shortName>
    </alternativeName>
    <alternativeName>
        <fullName evidence="5">Pyridoxal 5'-phosphate synthase</fullName>
    </alternativeName>
</protein>
<evidence type="ECO:0000256" key="3">
    <source>
        <dbReference type="ARBA" id="ARBA00022643"/>
    </source>
</evidence>
<dbReference type="InterPro" id="IPR019576">
    <property type="entry name" value="Pyridoxamine_oxidase_dimer_C"/>
</dbReference>
<dbReference type="NCBIfam" id="NF004231">
    <property type="entry name" value="PRK05679.1"/>
    <property type="match status" value="1"/>
</dbReference>
<feature type="binding site" evidence="5">
    <location>
        <position position="81"/>
    </location>
    <ligand>
        <name>substrate</name>
    </ligand>
</feature>
<dbReference type="NCBIfam" id="TIGR00558">
    <property type="entry name" value="pdxH"/>
    <property type="match status" value="1"/>
</dbReference>
<dbReference type="Pfam" id="PF01243">
    <property type="entry name" value="PNPOx_N"/>
    <property type="match status" value="1"/>
</dbReference>
<accession>A0A6L7GUG2</accession>
<feature type="binding site" evidence="5">
    <location>
        <begin position="210"/>
        <end position="212"/>
    </location>
    <ligand>
        <name>substrate</name>
    </ligand>
</feature>
<comment type="pathway">
    <text evidence="5">Cofactor metabolism; pyridoxal 5'-phosphate salvage; pyridoxal 5'-phosphate from pyridoxamine 5'-phosphate: step 1/1.</text>
</comment>
<gene>
    <name evidence="5 10" type="primary">pdxH</name>
    <name evidence="10" type="ORF">GIY30_15270</name>
</gene>
<dbReference type="GO" id="GO:0004733">
    <property type="term" value="F:pyridoxamine phosphate oxidase activity"/>
    <property type="evidence" value="ECO:0007669"/>
    <property type="project" value="UniProtKB-UniRule"/>
</dbReference>
<dbReference type="GO" id="GO:0010181">
    <property type="term" value="F:FMN binding"/>
    <property type="evidence" value="ECO:0007669"/>
    <property type="project" value="UniProtKB-UniRule"/>
</dbReference>
<feature type="binding site" evidence="5 6">
    <location>
        <position position="214"/>
    </location>
    <ligand>
        <name>FMN</name>
        <dbReference type="ChEBI" id="CHEBI:58210"/>
    </ligand>
</feature>
<feature type="region of interest" description="Disordered" evidence="7">
    <location>
        <begin position="1"/>
        <end position="20"/>
    </location>
</feature>
<keyword evidence="11" id="KW-1185">Reference proteome</keyword>